<keyword evidence="2" id="KW-0812">Transmembrane</keyword>
<evidence type="ECO:0000313" key="3">
    <source>
        <dbReference type="EMBL" id="MFC4110568.1"/>
    </source>
</evidence>
<organism evidence="3 4">
    <name type="scientific">Micromonospora zhanjiangensis</name>
    <dbReference type="NCBI Taxonomy" id="1522057"/>
    <lineage>
        <taxon>Bacteria</taxon>
        <taxon>Bacillati</taxon>
        <taxon>Actinomycetota</taxon>
        <taxon>Actinomycetes</taxon>
        <taxon>Micromonosporales</taxon>
        <taxon>Micromonosporaceae</taxon>
        <taxon>Micromonospora</taxon>
    </lineage>
</organism>
<reference evidence="4" key="1">
    <citation type="journal article" date="2019" name="Int. J. Syst. Evol. Microbiol.">
        <title>The Global Catalogue of Microorganisms (GCM) 10K type strain sequencing project: providing services to taxonomists for standard genome sequencing and annotation.</title>
        <authorList>
            <consortium name="The Broad Institute Genomics Platform"/>
            <consortium name="The Broad Institute Genome Sequencing Center for Infectious Disease"/>
            <person name="Wu L."/>
            <person name="Ma J."/>
        </authorList>
    </citation>
    <scope>NUCLEOTIDE SEQUENCE [LARGE SCALE GENOMIC DNA]</scope>
    <source>
        <strain evidence="4">2902at01</strain>
    </source>
</reference>
<feature type="transmembrane region" description="Helical" evidence="2">
    <location>
        <begin position="46"/>
        <end position="66"/>
    </location>
</feature>
<comment type="caution">
    <text evidence="3">The sequence shown here is derived from an EMBL/GenBank/DDBJ whole genome shotgun (WGS) entry which is preliminary data.</text>
</comment>
<feature type="compositionally biased region" description="Basic and acidic residues" evidence="1">
    <location>
        <begin position="178"/>
        <end position="189"/>
    </location>
</feature>
<keyword evidence="2" id="KW-1133">Transmembrane helix</keyword>
<dbReference type="RefSeq" id="WP_377553096.1">
    <property type="nucleotide sequence ID" value="NZ_JBHSBN010000046.1"/>
</dbReference>
<feature type="transmembrane region" description="Helical" evidence="2">
    <location>
        <begin position="73"/>
        <end position="95"/>
    </location>
</feature>
<gene>
    <name evidence="3" type="ORF">ACFOX0_32200</name>
</gene>
<feature type="region of interest" description="Disordered" evidence="1">
    <location>
        <begin position="143"/>
        <end position="212"/>
    </location>
</feature>
<evidence type="ECO:0000313" key="4">
    <source>
        <dbReference type="Proteomes" id="UP001595868"/>
    </source>
</evidence>
<feature type="compositionally biased region" description="Basic and acidic residues" evidence="1">
    <location>
        <begin position="143"/>
        <end position="165"/>
    </location>
</feature>
<name>A0ABV8KX29_9ACTN</name>
<keyword evidence="2" id="KW-0472">Membrane</keyword>
<protein>
    <recommendedName>
        <fullName evidence="5">Tryptophan-associated transmembrane protein (Trp_oprn_chp)</fullName>
    </recommendedName>
</protein>
<evidence type="ECO:0008006" key="5">
    <source>
        <dbReference type="Google" id="ProtNLM"/>
    </source>
</evidence>
<dbReference type="Proteomes" id="UP001595868">
    <property type="component" value="Unassembled WGS sequence"/>
</dbReference>
<evidence type="ECO:0000256" key="2">
    <source>
        <dbReference type="SAM" id="Phobius"/>
    </source>
</evidence>
<dbReference type="EMBL" id="JBHSBN010000046">
    <property type="protein sequence ID" value="MFC4110568.1"/>
    <property type="molecule type" value="Genomic_DNA"/>
</dbReference>
<keyword evidence="4" id="KW-1185">Reference proteome</keyword>
<evidence type="ECO:0000256" key="1">
    <source>
        <dbReference type="SAM" id="MobiDB-lite"/>
    </source>
</evidence>
<sequence>MRHLKTLLAAVIVGPLAWLLLALGQARSLSAYDKAQDSGTFNGGQYVQTAALLAGAGLLLGLIATLRFSPLGAVLTGAVYAGSYLAMATRPGWLIDLLGHKLSVVGQRIDLATPVRSGTTMLLGAALLVAVLSVQRWRRWPRPEGDWAGDDRRPAEPVTLDRDRPLGATGLGAASSEHTGEHAVIREPGDPLPTRVGSGHWADALRESETRR</sequence>
<feature type="compositionally biased region" description="Basic and acidic residues" evidence="1">
    <location>
        <begin position="203"/>
        <end position="212"/>
    </location>
</feature>
<accession>A0ABV8KX29</accession>
<feature type="transmembrane region" description="Helical" evidence="2">
    <location>
        <begin position="115"/>
        <end position="134"/>
    </location>
</feature>
<proteinExistence type="predicted"/>